<reference evidence="1 2" key="1">
    <citation type="submission" date="2018-08" db="EMBL/GenBank/DDBJ databases">
        <title>A genome reference for cultivated species of the human gut microbiota.</title>
        <authorList>
            <person name="Zou Y."/>
            <person name="Xue W."/>
            <person name="Luo G."/>
        </authorList>
    </citation>
    <scope>NUCLEOTIDE SEQUENCE [LARGE SCALE GENOMIC DNA]</scope>
    <source>
        <strain evidence="1 2">AM34-17</strain>
    </source>
</reference>
<dbReference type="RefSeq" id="WP_117966019.1">
    <property type="nucleotide sequence ID" value="NZ_QSII01000001.1"/>
</dbReference>
<dbReference type="AlphaFoldDB" id="A0A3R6B7P2"/>
<dbReference type="SUPFAM" id="SSF56399">
    <property type="entry name" value="ADP-ribosylation"/>
    <property type="match status" value="1"/>
</dbReference>
<accession>A0A3R6B7P2</accession>
<dbReference type="Proteomes" id="UP000286260">
    <property type="component" value="Unassembled WGS sequence"/>
</dbReference>
<gene>
    <name evidence="1" type="ORF">DW828_01880</name>
</gene>
<comment type="caution">
    <text evidence="1">The sequence shown here is derived from an EMBL/GenBank/DDBJ whole genome shotgun (WGS) entry which is preliminary data.</text>
</comment>
<organism evidence="1 2">
    <name type="scientific">Parabacteroides merdae</name>
    <dbReference type="NCBI Taxonomy" id="46503"/>
    <lineage>
        <taxon>Bacteria</taxon>
        <taxon>Pseudomonadati</taxon>
        <taxon>Bacteroidota</taxon>
        <taxon>Bacteroidia</taxon>
        <taxon>Bacteroidales</taxon>
        <taxon>Tannerellaceae</taxon>
        <taxon>Parabacteroides</taxon>
    </lineage>
</organism>
<evidence type="ECO:0000313" key="2">
    <source>
        <dbReference type="Proteomes" id="UP000286260"/>
    </source>
</evidence>
<protein>
    <recommendedName>
        <fullName evidence="3">DUF3990 domain-containing protein</fullName>
    </recommendedName>
</protein>
<evidence type="ECO:0008006" key="3">
    <source>
        <dbReference type="Google" id="ProtNLM"/>
    </source>
</evidence>
<evidence type="ECO:0000313" key="1">
    <source>
        <dbReference type="EMBL" id="RHC90303.1"/>
    </source>
</evidence>
<proteinExistence type="predicted"/>
<sequence>MTITLEGFHGTDNALVDSILSNGLRPSLGDKEWLGDGGYFFVQGINLEPEKQAEQWAVISAWDNRAKKNKYLSYAVLRGVIEVKEENFLDLTTADGIEILNYIQEKCISKLAEIGQKLQYIDGYLINFARGEKLFDIEVSKGNFYIKIRKEDRVFKLSRRTPNCTICSVYNPQKNIVNIEITKNGRI</sequence>
<name>A0A3R6B7P2_9BACT</name>
<dbReference type="EMBL" id="QSII01000001">
    <property type="protein sequence ID" value="RHC90303.1"/>
    <property type="molecule type" value="Genomic_DNA"/>
</dbReference>